<dbReference type="InterPro" id="IPR029063">
    <property type="entry name" value="SAM-dependent_MTases_sf"/>
</dbReference>
<sequence length="146" mass="16454">MDSSKRFIEETFPVREVSVESAREKNIRHGHISTLHIWWARRPLASSRATSYAALIPAPSDIEEWNKKRQFIIDFSKWENSLNQGMIKQAREDILKANGGNPPKVLDPFAGGGAIPLEALRLGCEVYASDYNPVATLILKCTLEYP</sequence>
<gene>
    <name evidence="2" type="ORF">S01H1_42914</name>
</gene>
<evidence type="ECO:0000313" key="2">
    <source>
        <dbReference type="EMBL" id="GAG10532.1"/>
    </source>
</evidence>
<dbReference type="Gene3D" id="3.40.50.150">
    <property type="entry name" value="Vaccinia Virus protein VP39"/>
    <property type="match status" value="1"/>
</dbReference>
<evidence type="ECO:0000259" key="1">
    <source>
        <dbReference type="Pfam" id="PF06634"/>
    </source>
</evidence>
<feature type="non-terminal residue" evidence="2">
    <location>
        <position position="146"/>
    </location>
</feature>
<organism evidence="2">
    <name type="scientific">marine sediment metagenome</name>
    <dbReference type="NCBI Taxonomy" id="412755"/>
    <lineage>
        <taxon>unclassified sequences</taxon>
        <taxon>metagenomes</taxon>
        <taxon>ecological metagenomes</taxon>
    </lineage>
</organism>
<dbReference type="AlphaFoldDB" id="X0VH73"/>
<reference evidence="2" key="1">
    <citation type="journal article" date="2014" name="Front. Microbiol.">
        <title>High frequency of phylogenetically diverse reductive dehalogenase-homologous genes in deep subseafloor sedimentary metagenomes.</title>
        <authorList>
            <person name="Kawai M."/>
            <person name="Futagami T."/>
            <person name="Toyoda A."/>
            <person name="Takaki Y."/>
            <person name="Nishi S."/>
            <person name="Hori S."/>
            <person name="Arai W."/>
            <person name="Tsubouchi T."/>
            <person name="Morono Y."/>
            <person name="Uchiyama I."/>
            <person name="Ito T."/>
            <person name="Fujiyama A."/>
            <person name="Inagaki F."/>
            <person name="Takami H."/>
        </authorList>
    </citation>
    <scope>NUCLEOTIDE SEQUENCE</scope>
    <source>
        <strain evidence="2">Expedition CK06-06</strain>
    </source>
</reference>
<dbReference type="CDD" id="cd02440">
    <property type="entry name" value="AdoMet_MTases"/>
    <property type="match status" value="1"/>
</dbReference>
<dbReference type="SUPFAM" id="SSF53335">
    <property type="entry name" value="S-adenosyl-L-methionine-dependent methyltransferases"/>
    <property type="match status" value="1"/>
</dbReference>
<name>X0VH73_9ZZZZ</name>
<feature type="domain" description="DUF1156" evidence="1">
    <location>
        <begin position="12"/>
        <end position="70"/>
    </location>
</feature>
<comment type="caution">
    <text evidence="2">The sequence shown here is derived from an EMBL/GenBank/DDBJ whole genome shotgun (WGS) entry which is preliminary data.</text>
</comment>
<protein>
    <recommendedName>
        <fullName evidence="1">DUF1156 domain-containing protein</fullName>
    </recommendedName>
</protein>
<dbReference type="EMBL" id="BARS01027312">
    <property type="protein sequence ID" value="GAG10532.1"/>
    <property type="molecule type" value="Genomic_DNA"/>
</dbReference>
<dbReference type="InterPro" id="IPR009537">
    <property type="entry name" value="DUF1156"/>
</dbReference>
<proteinExistence type="predicted"/>
<accession>X0VH73</accession>
<dbReference type="Pfam" id="PF06634">
    <property type="entry name" value="DUF1156"/>
    <property type="match status" value="1"/>
</dbReference>